<dbReference type="Gene3D" id="3.30.830.10">
    <property type="entry name" value="Metalloenzyme, LuxS/M16 peptidase-like"/>
    <property type="match status" value="3"/>
</dbReference>
<evidence type="ECO:0000259" key="9">
    <source>
        <dbReference type="Pfam" id="PF00675"/>
    </source>
</evidence>
<keyword evidence="4" id="KW-0479">Metal-binding</keyword>
<proteinExistence type="predicted"/>
<name>A0A9D4YRE1_RHISA</name>
<sequence length="341" mass="38079">MATSRLLKGTAILLQNAARKSCVPHRHMHHLAATSFSQTLVNVPETVTTTLDNGLRVATEDSGNPTCTVGVWIDAGSRYENERNNGVAHFLEHMAFKTVYYAKCLSKDLPKAVEILADILQNSKFGEAEIERERGVILREMQEVETNLQEVVFDHLHSVAYQGTSLGLTILGPTENINILRRSPHPSSSFWWFCTGVKHDELVKLAQQHFGSVRTDYDAKVPPVELPCRFTGSEVRVRDDDMPYAHVAIAVESCGWADPDNIPLMVANTLIGNWDRSHGGGTNVSSRLAAECAADPDNPCHSFQSFNTCYKDTGLWGIYFVSEGREEMDFFVHAVQREWSR</sequence>
<dbReference type="InterPro" id="IPR050361">
    <property type="entry name" value="MPP/UQCRC_Complex"/>
</dbReference>
<feature type="domain" description="Peptidase M16 N-terminal" evidence="9">
    <location>
        <begin position="56"/>
        <end position="97"/>
    </location>
</feature>
<dbReference type="Proteomes" id="UP000821837">
    <property type="component" value="Unassembled WGS sequence"/>
</dbReference>
<evidence type="ECO:0000256" key="6">
    <source>
        <dbReference type="ARBA" id="ARBA00022833"/>
    </source>
</evidence>
<keyword evidence="12" id="KW-1185">Reference proteome</keyword>
<keyword evidence="5" id="KW-0378">Hydrolase</keyword>
<keyword evidence="3" id="KW-0645">Protease</keyword>
<dbReference type="Pfam" id="PF05193">
    <property type="entry name" value="Peptidase_M16_C"/>
    <property type="match status" value="1"/>
</dbReference>
<dbReference type="PANTHER" id="PTHR11851:SF149">
    <property type="entry name" value="GH01077P"/>
    <property type="match status" value="1"/>
</dbReference>
<comment type="cofactor">
    <cofactor evidence="1">
        <name>Zn(2+)</name>
        <dbReference type="ChEBI" id="CHEBI:29105"/>
    </cofactor>
</comment>
<gene>
    <name evidence="11" type="ORF">HPB52_025527</name>
</gene>
<dbReference type="Pfam" id="PF00675">
    <property type="entry name" value="Peptidase_M16"/>
    <property type="match status" value="2"/>
</dbReference>
<reference evidence="11" key="1">
    <citation type="journal article" date="2020" name="Cell">
        <title>Large-Scale Comparative Analyses of Tick Genomes Elucidate Their Genetic Diversity and Vector Capacities.</title>
        <authorList>
            <consortium name="Tick Genome and Microbiome Consortium (TIGMIC)"/>
            <person name="Jia N."/>
            <person name="Wang J."/>
            <person name="Shi W."/>
            <person name="Du L."/>
            <person name="Sun Y."/>
            <person name="Zhan W."/>
            <person name="Jiang J.F."/>
            <person name="Wang Q."/>
            <person name="Zhang B."/>
            <person name="Ji P."/>
            <person name="Bell-Sakyi L."/>
            <person name="Cui X.M."/>
            <person name="Yuan T.T."/>
            <person name="Jiang B.G."/>
            <person name="Yang W.F."/>
            <person name="Lam T.T."/>
            <person name="Chang Q.C."/>
            <person name="Ding S.J."/>
            <person name="Wang X.J."/>
            <person name="Zhu J.G."/>
            <person name="Ruan X.D."/>
            <person name="Zhao L."/>
            <person name="Wei J.T."/>
            <person name="Ye R.Z."/>
            <person name="Que T.C."/>
            <person name="Du C.H."/>
            <person name="Zhou Y.H."/>
            <person name="Cheng J.X."/>
            <person name="Dai P.F."/>
            <person name="Guo W.B."/>
            <person name="Han X.H."/>
            <person name="Huang E.J."/>
            <person name="Li L.F."/>
            <person name="Wei W."/>
            <person name="Gao Y.C."/>
            <person name="Liu J.Z."/>
            <person name="Shao H.Z."/>
            <person name="Wang X."/>
            <person name="Wang C.C."/>
            <person name="Yang T.C."/>
            <person name="Huo Q.B."/>
            <person name="Li W."/>
            <person name="Chen H.Y."/>
            <person name="Chen S.E."/>
            <person name="Zhou L.G."/>
            <person name="Ni X.B."/>
            <person name="Tian J.H."/>
            <person name="Sheng Y."/>
            <person name="Liu T."/>
            <person name="Pan Y.S."/>
            <person name="Xia L.Y."/>
            <person name="Li J."/>
            <person name="Zhao F."/>
            <person name="Cao W.C."/>
        </authorList>
    </citation>
    <scope>NUCLEOTIDE SEQUENCE</scope>
    <source>
        <strain evidence="11">Rsan-2018</strain>
    </source>
</reference>
<dbReference type="GO" id="GO:0006627">
    <property type="term" value="P:protein processing involved in protein targeting to mitochondrion"/>
    <property type="evidence" value="ECO:0007669"/>
    <property type="project" value="TreeGrafter"/>
</dbReference>
<keyword evidence="7" id="KW-0482">Metalloprotease</keyword>
<accession>A0A9D4YRE1</accession>
<evidence type="ECO:0000256" key="3">
    <source>
        <dbReference type="ARBA" id="ARBA00022670"/>
    </source>
</evidence>
<dbReference type="GO" id="GO:0046872">
    <property type="term" value="F:metal ion binding"/>
    <property type="evidence" value="ECO:0007669"/>
    <property type="project" value="UniProtKB-KW"/>
</dbReference>
<comment type="subcellular location">
    <subcellularLocation>
        <location evidence="2">Mitochondrion</location>
    </subcellularLocation>
</comment>
<dbReference type="AlphaFoldDB" id="A0A9D4YRE1"/>
<dbReference type="InterPro" id="IPR011765">
    <property type="entry name" value="Pept_M16_N"/>
</dbReference>
<evidence type="ECO:0000256" key="7">
    <source>
        <dbReference type="ARBA" id="ARBA00023049"/>
    </source>
</evidence>
<feature type="domain" description="Peptidase M16 C-terminal" evidence="10">
    <location>
        <begin position="194"/>
        <end position="339"/>
    </location>
</feature>
<evidence type="ECO:0000313" key="12">
    <source>
        <dbReference type="Proteomes" id="UP000821837"/>
    </source>
</evidence>
<dbReference type="EMBL" id="JABSTV010000812">
    <property type="protein sequence ID" value="KAH7985607.1"/>
    <property type="molecule type" value="Genomic_DNA"/>
</dbReference>
<dbReference type="PANTHER" id="PTHR11851">
    <property type="entry name" value="METALLOPROTEASE"/>
    <property type="match status" value="1"/>
</dbReference>
<keyword evidence="6" id="KW-0862">Zinc</keyword>
<dbReference type="InterPro" id="IPR007863">
    <property type="entry name" value="Peptidase_M16_C"/>
</dbReference>
<comment type="caution">
    <text evidence="11">The sequence shown here is derived from an EMBL/GenBank/DDBJ whole genome shotgun (WGS) entry which is preliminary data.</text>
</comment>
<dbReference type="GO" id="GO:0004222">
    <property type="term" value="F:metalloendopeptidase activity"/>
    <property type="evidence" value="ECO:0007669"/>
    <property type="project" value="TreeGrafter"/>
</dbReference>
<evidence type="ECO:0000256" key="1">
    <source>
        <dbReference type="ARBA" id="ARBA00001947"/>
    </source>
</evidence>
<dbReference type="VEuPathDB" id="VectorBase:RSAN_030244"/>
<evidence type="ECO:0000256" key="2">
    <source>
        <dbReference type="ARBA" id="ARBA00004173"/>
    </source>
</evidence>
<reference evidence="11" key="2">
    <citation type="submission" date="2021-09" db="EMBL/GenBank/DDBJ databases">
        <authorList>
            <person name="Jia N."/>
            <person name="Wang J."/>
            <person name="Shi W."/>
            <person name="Du L."/>
            <person name="Sun Y."/>
            <person name="Zhan W."/>
            <person name="Jiang J."/>
            <person name="Wang Q."/>
            <person name="Zhang B."/>
            <person name="Ji P."/>
            <person name="Sakyi L.B."/>
            <person name="Cui X."/>
            <person name="Yuan T."/>
            <person name="Jiang B."/>
            <person name="Yang W."/>
            <person name="Lam T.T.-Y."/>
            <person name="Chang Q."/>
            <person name="Ding S."/>
            <person name="Wang X."/>
            <person name="Zhu J."/>
            <person name="Ruan X."/>
            <person name="Zhao L."/>
            <person name="Wei J."/>
            <person name="Que T."/>
            <person name="Du C."/>
            <person name="Cheng J."/>
            <person name="Dai P."/>
            <person name="Han X."/>
            <person name="Huang E."/>
            <person name="Gao Y."/>
            <person name="Liu J."/>
            <person name="Shao H."/>
            <person name="Ye R."/>
            <person name="Li L."/>
            <person name="Wei W."/>
            <person name="Wang X."/>
            <person name="Wang C."/>
            <person name="Huo Q."/>
            <person name="Li W."/>
            <person name="Guo W."/>
            <person name="Chen H."/>
            <person name="Chen S."/>
            <person name="Zhou L."/>
            <person name="Zhou L."/>
            <person name="Ni X."/>
            <person name="Tian J."/>
            <person name="Zhou Y."/>
            <person name="Sheng Y."/>
            <person name="Liu T."/>
            <person name="Pan Y."/>
            <person name="Xia L."/>
            <person name="Li J."/>
            <person name="Zhao F."/>
            <person name="Cao W."/>
        </authorList>
    </citation>
    <scope>NUCLEOTIDE SEQUENCE</scope>
    <source>
        <strain evidence="11">Rsan-2018</strain>
        <tissue evidence="11">Larvae</tissue>
    </source>
</reference>
<evidence type="ECO:0000259" key="10">
    <source>
        <dbReference type="Pfam" id="PF05193"/>
    </source>
</evidence>
<evidence type="ECO:0000313" key="11">
    <source>
        <dbReference type="EMBL" id="KAH7985607.1"/>
    </source>
</evidence>
<dbReference type="GO" id="GO:0005739">
    <property type="term" value="C:mitochondrion"/>
    <property type="evidence" value="ECO:0007669"/>
    <property type="project" value="UniProtKB-SubCell"/>
</dbReference>
<organism evidence="11 12">
    <name type="scientific">Rhipicephalus sanguineus</name>
    <name type="common">Brown dog tick</name>
    <name type="synonym">Ixodes sanguineus</name>
    <dbReference type="NCBI Taxonomy" id="34632"/>
    <lineage>
        <taxon>Eukaryota</taxon>
        <taxon>Metazoa</taxon>
        <taxon>Ecdysozoa</taxon>
        <taxon>Arthropoda</taxon>
        <taxon>Chelicerata</taxon>
        <taxon>Arachnida</taxon>
        <taxon>Acari</taxon>
        <taxon>Parasitiformes</taxon>
        <taxon>Ixodida</taxon>
        <taxon>Ixodoidea</taxon>
        <taxon>Ixodidae</taxon>
        <taxon>Rhipicephalinae</taxon>
        <taxon>Rhipicephalus</taxon>
        <taxon>Rhipicephalus</taxon>
    </lineage>
</organism>
<feature type="domain" description="Peptidase M16 N-terminal" evidence="9">
    <location>
        <begin position="98"/>
        <end position="173"/>
    </location>
</feature>
<evidence type="ECO:0000256" key="8">
    <source>
        <dbReference type="ARBA" id="ARBA00023128"/>
    </source>
</evidence>
<evidence type="ECO:0000256" key="4">
    <source>
        <dbReference type="ARBA" id="ARBA00022723"/>
    </source>
</evidence>
<protein>
    <submittedName>
        <fullName evidence="11">Uncharacterized protein</fullName>
    </submittedName>
</protein>
<keyword evidence="8" id="KW-0496">Mitochondrion</keyword>
<dbReference type="InterPro" id="IPR011249">
    <property type="entry name" value="Metalloenz_LuxS/M16"/>
</dbReference>
<evidence type="ECO:0000256" key="5">
    <source>
        <dbReference type="ARBA" id="ARBA00022801"/>
    </source>
</evidence>
<dbReference type="SUPFAM" id="SSF63411">
    <property type="entry name" value="LuxS/MPP-like metallohydrolase"/>
    <property type="match status" value="2"/>
</dbReference>